<evidence type="ECO:0000313" key="6">
    <source>
        <dbReference type="Proteomes" id="UP000319825"/>
    </source>
</evidence>
<dbReference type="Pfam" id="PF00392">
    <property type="entry name" value="GntR"/>
    <property type="match status" value="1"/>
</dbReference>
<dbReference type="InterPro" id="IPR050679">
    <property type="entry name" value="Bact_HTH_transcr_reg"/>
</dbReference>
<protein>
    <submittedName>
        <fullName evidence="5">Regulatory GntR family protein</fullName>
    </submittedName>
</protein>
<accession>A0A562IA08</accession>
<dbReference type="CDD" id="cd07377">
    <property type="entry name" value="WHTH_GntR"/>
    <property type="match status" value="1"/>
</dbReference>
<keyword evidence="2" id="KW-0238">DNA-binding</keyword>
<dbReference type="PROSITE" id="PS50949">
    <property type="entry name" value="HTH_GNTR"/>
    <property type="match status" value="1"/>
</dbReference>
<gene>
    <name evidence="5" type="ORF">JD77_02666</name>
</gene>
<dbReference type="AlphaFoldDB" id="A0A562IA08"/>
<dbReference type="PANTHER" id="PTHR44846:SF17">
    <property type="entry name" value="GNTR-FAMILY TRANSCRIPTIONAL REGULATOR"/>
    <property type="match status" value="1"/>
</dbReference>
<reference evidence="5 6" key="1">
    <citation type="submission" date="2019-07" db="EMBL/GenBank/DDBJ databases">
        <title>R&amp;d 2014.</title>
        <authorList>
            <person name="Klenk H.-P."/>
        </authorList>
    </citation>
    <scope>NUCLEOTIDE SEQUENCE [LARGE SCALE GENOMIC DNA]</scope>
    <source>
        <strain evidence="5 6">DSM 43868</strain>
    </source>
</reference>
<dbReference type="Gene3D" id="1.10.10.10">
    <property type="entry name" value="Winged helix-like DNA-binding domain superfamily/Winged helix DNA-binding domain"/>
    <property type="match status" value="1"/>
</dbReference>
<sequence length="75" mass="8289">MARVPDYVRVVNDIAGLIEVGELKGGDRLPTYAELAKRYEVSVTTVQTALRILSERGLVEGQQGKGVFVRDQTQQ</sequence>
<comment type="caution">
    <text evidence="5">The sequence shown here is derived from an EMBL/GenBank/DDBJ whole genome shotgun (WGS) entry which is preliminary data.</text>
</comment>
<dbReference type="OrthoDB" id="7989071at2"/>
<keyword evidence="3" id="KW-0804">Transcription</keyword>
<evidence type="ECO:0000256" key="3">
    <source>
        <dbReference type="ARBA" id="ARBA00023163"/>
    </source>
</evidence>
<proteinExistence type="predicted"/>
<evidence type="ECO:0000313" key="5">
    <source>
        <dbReference type="EMBL" id="TWH67686.1"/>
    </source>
</evidence>
<dbReference type="Proteomes" id="UP000319825">
    <property type="component" value="Unassembled WGS sequence"/>
</dbReference>
<evidence type="ECO:0000256" key="2">
    <source>
        <dbReference type="ARBA" id="ARBA00023125"/>
    </source>
</evidence>
<organism evidence="5 6">
    <name type="scientific">Micromonospora olivasterospora</name>
    <dbReference type="NCBI Taxonomy" id="1880"/>
    <lineage>
        <taxon>Bacteria</taxon>
        <taxon>Bacillati</taxon>
        <taxon>Actinomycetota</taxon>
        <taxon>Actinomycetes</taxon>
        <taxon>Micromonosporales</taxon>
        <taxon>Micromonosporaceae</taxon>
        <taxon>Micromonospora</taxon>
    </lineage>
</organism>
<dbReference type="SMART" id="SM00345">
    <property type="entry name" value="HTH_GNTR"/>
    <property type="match status" value="1"/>
</dbReference>
<dbReference type="EMBL" id="VLKE01000001">
    <property type="protein sequence ID" value="TWH67686.1"/>
    <property type="molecule type" value="Genomic_DNA"/>
</dbReference>
<dbReference type="PANTHER" id="PTHR44846">
    <property type="entry name" value="MANNOSYL-D-GLYCERATE TRANSPORT/METABOLISM SYSTEM REPRESSOR MNGR-RELATED"/>
    <property type="match status" value="1"/>
</dbReference>
<keyword evidence="1" id="KW-0805">Transcription regulation</keyword>
<feature type="domain" description="HTH gntR-type" evidence="4">
    <location>
        <begin position="4"/>
        <end position="72"/>
    </location>
</feature>
<dbReference type="RefSeq" id="WP_145774653.1">
    <property type="nucleotide sequence ID" value="NZ_BAAATQ010000024.1"/>
</dbReference>
<dbReference type="GO" id="GO:0045892">
    <property type="term" value="P:negative regulation of DNA-templated transcription"/>
    <property type="evidence" value="ECO:0007669"/>
    <property type="project" value="TreeGrafter"/>
</dbReference>
<name>A0A562IA08_MICOL</name>
<dbReference type="InterPro" id="IPR000524">
    <property type="entry name" value="Tscrpt_reg_HTH_GntR"/>
</dbReference>
<dbReference type="GO" id="GO:0003700">
    <property type="term" value="F:DNA-binding transcription factor activity"/>
    <property type="evidence" value="ECO:0007669"/>
    <property type="project" value="InterPro"/>
</dbReference>
<dbReference type="InterPro" id="IPR036390">
    <property type="entry name" value="WH_DNA-bd_sf"/>
</dbReference>
<dbReference type="InterPro" id="IPR036388">
    <property type="entry name" value="WH-like_DNA-bd_sf"/>
</dbReference>
<keyword evidence="6" id="KW-1185">Reference proteome</keyword>
<dbReference type="SUPFAM" id="SSF46785">
    <property type="entry name" value="Winged helix' DNA-binding domain"/>
    <property type="match status" value="1"/>
</dbReference>
<dbReference type="GO" id="GO:0003677">
    <property type="term" value="F:DNA binding"/>
    <property type="evidence" value="ECO:0007669"/>
    <property type="project" value="UniProtKB-KW"/>
</dbReference>
<evidence type="ECO:0000256" key="1">
    <source>
        <dbReference type="ARBA" id="ARBA00023015"/>
    </source>
</evidence>
<evidence type="ECO:0000259" key="4">
    <source>
        <dbReference type="PROSITE" id="PS50949"/>
    </source>
</evidence>